<dbReference type="Proteomes" id="UP000220158">
    <property type="component" value="Chromosome 13"/>
</dbReference>
<keyword evidence="1" id="KW-0175">Coiled coil</keyword>
<proteinExistence type="predicted"/>
<organism evidence="3 4">
    <name type="scientific">Plasmodium relictum</name>
    <dbReference type="NCBI Taxonomy" id="85471"/>
    <lineage>
        <taxon>Eukaryota</taxon>
        <taxon>Sar</taxon>
        <taxon>Alveolata</taxon>
        <taxon>Apicomplexa</taxon>
        <taxon>Aconoidasida</taxon>
        <taxon>Haemosporida</taxon>
        <taxon>Plasmodiidae</taxon>
        <taxon>Plasmodium</taxon>
        <taxon>Plasmodium (Haemamoeba)</taxon>
    </lineage>
</organism>
<evidence type="ECO:0000256" key="2">
    <source>
        <dbReference type="SAM" id="MobiDB-lite"/>
    </source>
</evidence>
<protein>
    <submittedName>
        <fullName evidence="3">Uncharacterized protein</fullName>
    </submittedName>
</protein>
<dbReference type="VEuPathDB" id="PlasmoDB:PRELSG_1329200"/>
<feature type="region of interest" description="Disordered" evidence="2">
    <location>
        <begin position="1"/>
        <end position="120"/>
    </location>
</feature>
<gene>
    <name evidence="3" type="ORF">PRELSG_1329200</name>
</gene>
<feature type="coiled-coil region" evidence="1">
    <location>
        <begin position="309"/>
        <end position="343"/>
    </location>
</feature>
<reference evidence="3 4" key="1">
    <citation type="submission" date="2015-04" db="EMBL/GenBank/DDBJ databases">
        <authorList>
            <consortium name="Pathogen Informatics"/>
        </authorList>
    </citation>
    <scope>NUCLEOTIDE SEQUENCE [LARGE SCALE GENOMIC DNA]</scope>
    <source>
        <strain evidence="3 4">SGS1</strain>
    </source>
</reference>
<dbReference type="OMA" id="YIHRSYD"/>
<evidence type="ECO:0000313" key="3">
    <source>
        <dbReference type="EMBL" id="CRH03925.1"/>
    </source>
</evidence>
<feature type="compositionally biased region" description="Basic and acidic residues" evidence="2">
    <location>
        <begin position="142"/>
        <end position="156"/>
    </location>
</feature>
<dbReference type="OrthoDB" id="372823at2759"/>
<sequence length="359" mass="42413">MELEKFYKKEKNISNLGAILKPANMNNGEKKIKENEIDLENDDKEVKEDIEEVKIETNEDEHTENDNTEDENTENENTENDNTEDENTEDEHTEDENNEGENNEEKNNEEKNNKDENNEENISEKYNIGAVEVHNIYESDDNISRKSSENNANKKDSLKKKKKKAKLNTFMLQSYFHKSYDKVSNALKKTSLPFLKRNAISNEKKIKNIDNPTVNNNNEFTTFAENVQEKHDENNFFDKNWDAISKYLKDNKNLIKNNEKILKKHKKLLENNDTSKCLEELKELLDERILLIKSLIYYDNMSINYKKDLNKYRNSYEILKSENEQLNQNIITLKNHIEFLNSNNIQSSLKKDDKTNDFM</sequence>
<dbReference type="EMBL" id="LN835308">
    <property type="protein sequence ID" value="CRH03925.1"/>
    <property type="molecule type" value="Genomic_DNA"/>
</dbReference>
<dbReference type="AlphaFoldDB" id="A0A1J1HI27"/>
<dbReference type="GeneID" id="39738225"/>
<feature type="compositionally biased region" description="Basic and acidic residues" evidence="2">
    <location>
        <begin position="44"/>
        <end position="57"/>
    </location>
</feature>
<feature type="region of interest" description="Disordered" evidence="2">
    <location>
        <begin position="139"/>
        <end position="163"/>
    </location>
</feature>
<feature type="compositionally biased region" description="Acidic residues" evidence="2">
    <location>
        <begin position="58"/>
        <end position="102"/>
    </location>
</feature>
<evidence type="ECO:0000313" key="4">
    <source>
        <dbReference type="Proteomes" id="UP000220158"/>
    </source>
</evidence>
<feature type="compositionally biased region" description="Basic and acidic residues" evidence="2">
    <location>
        <begin position="1"/>
        <end position="12"/>
    </location>
</feature>
<name>A0A1J1HI27_PLARL</name>
<accession>A0A1J1HI27</accession>
<evidence type="ECO:0000256" key="1">
    <source>
        <dbReference type="SAM" id="Coils"/>
    </source>
</evidence>
<dbReference type="RefSeq" id="XP_028535931.1">
    <property type="nucleotide sequence ID" value="XM_028678824.1"/>
</dbReference>
<feature type="compositionally biased region" description="Basic and acidic residues" evidence="2">
    <location>
        <begin position="103"/>
        <end position="116"/>
    </location>
</feature>
<dbReference type="KEGG" id="prel:PRELSG_1329200"/>
<keyword evidence="4" id="KW-1185">Reference proteome</keyword>